<name>A0A971S2J6_9BACT</name>
<evidence type="ECO:0000313" key="2">
    <source>
        <dbReference type="Proteomes" id="UP000777265"/>
    </source>
</evidence>
<dbReference type="Proteomes" id="UP000777265">
    <property type="component" value="Unassembled WGS sequence"/>
</dbReference>
<dbReference type="Pfam" id="PF09481">
    <property type="entry name" value="CRISPR_Cse1"/>
    <property type="match status" value="1"/>
</dbReference>
<sequence length="530" mass="59941">IPVVTPRGDRKLISLCSVFAEGEMFLDLAVRPHERVSLMRLFICVAHAALDGPRNYPEWLETPTRLPDTAKNYLKQWNERNSFDLFHKDKPWMQVKGLKGTKSDAKTSPVALLDPELATGNNTTLFDHQGARSARVIDPARLALNLLTFQNFSSGGGSPVAQWNNKTTKQVGNPDAPCLSQSMNHCLLRGKNLFETIHWNLPSYDNLSSTYRMFSINKKSKQYDFLLTDLGKPVWEYFPSSPDDLAAILNATKTYLGRLVPVSRWIRLIANTDQMYCCNGFKYDTYKDGFPAEPTAAVRLVKRKDKKGNETIERRVVSGSPEKATWRELSSLLTKRAADGLGGPLAMVNSPHDEAYDFQVCAMARDQASMDIATESVFHVSPALQTNLPIYSAEVEEAERLSWRLRSSIETYRATIDTDWMPRVNRTQARDQAKLRNRLAQSALLFYWTRVESNLSFLMNHISAIGTDSAIPTHDAWRRMLFVAACEAYRAACGQETPRQVRAFTKGWQRLTGKQNESTEDTSPIKEDEE</sequence>
<evidence type="ECO:0000313" key="1">
    <source>
        <dbReference type="EMBL" id="NLW36347.1"/>
    </source>
</evidence>
<dbReference type="AlphaFoldDB" id="A0A971S2J6"/>
<organism evidence="1 2">
    <name type="scientific">Syntrophorhabdus aromaticivorans</name>
    <dbReference type="NCBI Taxonomy" id="328301"/>
    <lineage>
        <taxon>Bacteria</taxon>
        <taxon>Pseudomonadati</taxon>
        <taxon>Thermodesulfobacteriota</taxon>
        <taxon>Syntrophorhabdia</taxon>
        <taxon>Syntrophorhabdales</taxon>
        <taxon>Syntrophorhabdaceae</taxon>
        <taxon>Syntrophorhabdus</taxon>
    </lineage>
</organism>
<comment type="caution">
    <text evidence="1">The sequence shown here is derived from an EMBL/GenBank/DDBJ whole genome shotgun (WGS) entry which is preliminary data.</text>
</comment>
<reference evidence="1" key="2">
    <citation type="submission" date="2020-01" db="EMBL/GenBank/DDBJ databases">
        <authorList>
            <person name="Campanaro S."/>
        </authorList>
    </citation>
    <scope>NUCLEOTIDE SEQUENCE</scope>
    <source>
        <strain evidence="1">AS06rmzACSIP_7</strain>
    </source>
</reference>
<dbReference type="NCBIfam" id="TIGR02547">
    <property type="entry name" value="casA_cse1"/>
    <property type="match status" value="1"/>
</dbReference>
<feature type="non-terminal residue" evidence="1">
    <location>
        <position position="1"/>
    </location>
</feature>
<dbReference type="EMBL" id="JAAYEE010000238">
    <property type="protein sequence ID" value="NLW36347.1"/>
    <property type="molecule type" value="Genomic_DNA"/>
</dbReference>
<accession>A0A971S2J6</accession>
<gene>
    <name evidence="1" type="primary">casA</name>
    <name evidence="1" type="ORF">GXY80_12865</name>
</gene>
<dbReference type="Gene3D" id="1.10.132.100">
    <property type="match status" value="1"/>
</dbReference>
<proteinExistence type="predicted"/>
<dbReference type="InterPro" id="IPR013381">
    <property type="entry name" value="CRISPR-assoc_prot_Cse1"/>
</dbReference>
<protein>
    <submittedName>
        <fullName evidence="1">Type I-E CRISPR-associated protein Cse1/CasA</fullName>
    </submittedName>
</protein>
<reference evidence="1" key="1">
    <citation type="journal article" date="2020" name="Biotechnol. Biofuels">
        <title>New insights from the biogas microbiome by comprehensive genome-resolved metagenomics of nearly 1600 species originating from multiple anaerobic digesters.</title>
        <authorList>
            <person name="Campanaro S."/>
            <person name="Treu L."/>
            <person name="Rodriguez-R L.M."/>
            <person name="Kovalovszki A."/>
            <person name="Ziels R.M."/>
            <person name="Maus I."/>
            <person name="Zhu X."/>
            <person name="Kougias P.G."/>
            <person name="Basile A."/>
            <person name="Luo G."/>
            <person name="Schluter A."/>
            <person name="Konstantinidis K.T."/>
            <person name="Angelidaki I."/>
        </authorList>
    </citation>
    <scope>NUCLEOTIDE SEQUENCE</scope>
    <source>
        <strain evidence="1">AS06rmzACSIP_7</strain>
    </source>
</reference>